<organism evidence="4 5">
    <name type="scientific">Entamoeba invadens IP1</name>
    <dbReference type="NCBI Taxonomy" id="370355"/>
    <lineage>
        <taxon>Eukaryota</taxon>
        <taxon>Amoebozoa</taxon>
        <taxon>Evosea</taxon>
        <taxon>Archamoebae</taxon>
        <taxon>Mastigamoebida</taxon>
        <taxon>Entamoebidae</taxon>
        <taxon>Entamoeba</taxon>
    </lineage>
</organism>
<proteinExistence type="predicted"/>
<dbReference type="RefSeq" id="XP_004261224.1">
    <property type="nucleotide sequence ID" value="XM_004261176.1"/>
</dbReference>
<protein>
    <recommendedName>
        <fullName evidence="6">GOLD domain-containing protein</fullName>
    </recommendedName>
</protein>
<evidence type="ECO:0000256" key="2">
    <source>
        <dbReference type="SAM" id="Phobius"/>
    </source>
</evidence>
<keyword evidence="5" id="KW-1185">Reference proteome</keyword>
<dbReference type="Proteomes" id="UP000014680">
    <property type="component" value="Unassembled WGS sequence"/>
</dbReference>
<evidence type="ECO:0000313" key="5">
    <source>
        <dbReference type="Proteomes" id="UP000014680"/>
    </source>
</evidence>
<dbReference type="AlphaFoldDB" id="A0A0A1UDD6"/>
<keyword evidence="2" id="KW-1133">Transmembrane helix</keyword>
<dbReference type="VEuPathDB" id="AmoebaDB:EIN_047460"/>
<gene>
    <name evidence="4" type="ORF">EIN_047460</name>
</gene>
<dbReference type="OMA" id="FDKSPHE"/>
<sequence>MLTTTFLFFLISFSFSVNPNNRAQKKAEAASAKKGETKKDKPKKSLAKERLADSKRELTDVAMSFSREELFDKSPHEISNAYVRLYQGIGEVLRLSHQYNVIDSENQKGIAYVAHMLNHISQQSNSQLDKEIVKSIVAKIADQKAQTDSITAMANEISMYSQKAAQSVSQFEIKMKETKQVQSTSTFVYLVALSLQALTAYFVYIIIFKRRLNI</sequence>
<dbReference type="OrthoDB" id="27515at2759"/>
<accession>A0A0A1UDD6</accession>
<feature type="region of interest" description="Disordered" evidence="1">
    <location>
        <begin position="27"/>
        <end position="48"/>
    </location>
</feature>
<feature type="transmembrane region" description="Helical" evidence="2">
    <location>
        <begin position="187"/>
        <end position="208"/>
    </location>
</feature>
<feature type="compositionally biased region" description="Basic and acidic residues" evidence="1">
    <location>
        <begin position="27"/>
        <end position="39"/>
    </location>
</feature>
<reference evidence="4 5" key="1">
    <citation type="submission" date="2012-10" db="EMBL/GenBank/DDBJ databases">
        <authorList>
            <person name="Zafar N."/>
            <person name="Inman J."/>
            <person name="Hall N."/>
            <person name="Lorenzi H."/>
            <person name="Caler E."/>
        </authorList>
    </citation>
    <scope>NUCLEOTIDE SEQUENCE [LARGE SCALE GENOMIC DNA]</scope>
    <source>
        <strain evidence="4 5">IP1</strain>
    </source>
</reference>
<keyword evidence="3" id="KW-0732">Signal</keyword>
<keyword evidence="2" id="KW-0472">Membrane</keyword>
<dbReference type="KEGG" id="eiv:EIN_047460"/>
<evidence type="ECO:0000313" key="4">
    <source>
        <dbReference type="EMBL" id="ELP94453.1"/>
    </source>
</evidence>
<keyword evidence="2" id="KW-0812">Transmembrane</keyword>
<name>A0A0A1UDD6_ENTIV</name>
<evidence type="ECO:0008006" key="6">
    <source>
        <dbReference type="Google" id="ProtNLM"/>
    </source>
</evidence>
<dbReference type="EMBL" id="KB206215">
    <property type="protein sequence ID" value="ELP94453.1"/>
    <property type="molecule type" value="Genomic_DNA"/>
</dbReference>
<feature type="signal peptide" evidence="3">
    <location>
        <begin position="1"/>
        <end position="16"/>
    </location>
</feature>
<dbReference type="GeneID" id="14893439"/>
<evidence type="ECO:0000256" key="1">
    <source>
        <dbReference type="SAM" id="MobiDB-lite"/>
    </source>
</evidence>
<feature type="chain" id="PRO_5001991164" description="GOLD domain-containing protein" evidence="3">
    <location>
        <begin position="17"/>
        <end position="214"/>
    </location>
</feature>
<evidence type="ECO:0000256" key="3">
    <source>
        <dbReference type="SAM" id="SignalP"/>
    </source>
</evidence>